<dbReference type="PANTHER" id="PTHR10742">
    <property type="entry name" value="FLAVIN MONOAMINE OXIDASE"/>
    <property type="match status" value="1"/>
</dbReference>
<comment type="similarity">
    <text evidence="2">Belongs to the tryptophan 2-monooxygenase family.</text>
</comment>
<evidence type="ECO:0000256" key="1">
    <source>
        <dbReference type="ARBA" id="ARBA00004814"/>
    </source>
</evidence>
<dbReference type="PRINTS" id="PR00420">
    <property type="entry name" value="RNGMNOXGNASE"/>
</dbReference>
<comment type="catalytic activity">
    <reaction evidence="6">
        <text>L-tryptophan + O2 = indole-3-acetamide + CO2 + H2O</text>
        <dbReference type="Rhea" id="RHEA:16165"/>
        <dbReference type="ChEBI" id="CHEBI:15377"/>
        <dbReference type="ChEBI" id="CHEBI:15379"/>
        <dbReference type="ChEBI" id="CHEBI:16031"/>
        <dbReference type="ChEBI" id="CHEBI:16526"/>
        <dbReference type="ChEBI" id="CHEBI:57912"/>
        <dbReference type="EC" id="1.13.12.3"/>
    </reaction>
</comment>
<proteinExistence type="inferred from homology"/>
<sequence>MSVAPDVIVVGAGAAGLSAASVLRSAGRSVAVLEAHGTIGGRARTVRPAVLRGAALDEGATWLHQIDRNPLAALARAAGEVLHPAHRGGHALFDGAHRLDEPEEAPGERDWHALAERMARGPDRPLSAVGDALGGDALGGDAPWLANLEMWEATIIAAADADLLSLQDWHRNRLDESDLRPARGVGALLHDLLGPRAGQVRCGVSVRAVDTSRSGHVRVHTDQGELVTRGCIVTVSTGVLRDERIRFTPPLPTAHLRALDGLPMGLLSKLALPVAPEARFAVADGTLLERRLEQRGEDAMLLTLRPDGSPMLTGFLGGRHAWSQAGREDDSLAEARERFAALLGADALRGVGETGHASRWGSDGLFLGAYAYARPGYVDSRAALGAPFGNGRVMFAGEATAADGLAGTVGGAMREGARAARAMLRML</sequence>
<feature type="domain" description="Amine oxidase" evidence="7">
    <location>
        <begin position="15"/>
        <end position="424"/>
    </location>
</feature>
<dbReference type="EC" id="1.13.12.3" evidence="3"/>
<dbReference type="Pfam" id="PF01593">
    <property type="entry name" value="Amino_oxidase"/>
    <property type="match status" value="1"/>
</dbReference>
<dbReference type="SUPFAM" id="SSF51905">
    <property type="entry name" value="FAD/NAD(P)-binding domain"/>
    <property type="match status" value="1"/>
</dbReference>
<evidence type="ECO:0000256" key="4">
    <source>
        <dbReference type="ARBA" id="ARBA00017871"/>
    </source>
</evidence>
<evidence type="ECO:0000256" key="6">
    <source>
        <dbReference type="ARBA" id="ARBA00047321"/>
    </source>
</evidence>
<dbReference type="RefSeq" id="WP_422862743.1">
    <property type="nucleotide sequence ID" value="NZ_JAMSKV010000001.1"/>
</dbReference>
<evidence type="ECO:0000256" key="5">
    <source>
        <dbReference type="ARBA" id="ARBA00023070"/>
    </source>
</evidence>
<comment type="pathway">
    <text evidence="1">Plant hormone metabolism; auxin biosynthesis.</text>
</comment>
<evidence type="ECO:0000313" key="9">
    <source>
        <dbReference type="Proteomes" id="UP001524587"/>
    </source>
</evidence>
<evidence type="ECO:0000256" key="3">
    <source>
        <dbReference type="ARBA" id="ARBA00012535"/>
    </source>
</evidence>
<evidence type="ECO:0000259" key="7">
    <source>
        <dbReference type="Pfam" id="PF01593"/>
    </source>
</evidence>
<comment type="caution">
    <text evidence="8">The sequence shown here is derived from an EMBL/GenBank/DDBJ whole genome shotgun (WGS) entry which is preliminary data.</text>
</comment>
<dbReference type="Proteomes" id="UP001524587">
    <property type="component" value="Unassembled WGS sequence"/>
</dbReference>
<keyword evidence="9" id="KW-1185">Reference proteome</keyword>
<reference evidence="8 9" key="1">
    <citation type="submission" date="2022-06" db="EMBL/GenBank/DDBJ databases">
        <title>Endosaccharibacter gen. nov., sp. nov., endophytic bacteria isolated from sugarcane.</title>
        <authorList>
            <person name="Pitiwittayakul N."/>
            <person name="Yukphan P."/>
            <person name="Charoenyingcharoen P."/>
            <person name="Tanasupawat S."/>
        </authorList>
    </citation>
    <scope>NUCLEOTIDE SEQUENCE [LARGE SCALE GENOMIC DNA]</scope>
    <source>
        <strain evidence="8 9">KSS8</strain>
    </source>
</reference>
<keyword evidence="5" id="KW-0073">Auxin biosynthesis</keyword>
<dbReference type="Gene3D" id="3.50.50.60">
    <property type="entry name" value="FAD/NAD(P)-binding domain"/>
    <property type="match status" value="1"/>
</dbReference>
<dbReference type="PANTHER" id="PTHR10742:SF410">
    <property type="entry name" value="LYSINE-SPECIFIC HISTONE DEMETHYLASE 2"/>
    <property type="match status" value="1"/>
</dbReference>
<dbReference type="InterPro" id="IPR036188">
    <property type="entry name" value="FAD/NAD-bd_sf"/>
</dbReference>
<name>A0ABT1W375_9PROT</name>
<dbReference type="EMBL" id="JAMSKV010000001">
    <property type="protein sequence ID" value="MCQ8277312.1"/>
    <property type="molecule type" value="Genomic_DNA"/>
</dbReference>
<evidence type="ECO:0000256" key="2">
    <source>
        <dbReference type="ARBA" id="ARBA00005833"/>
    </source>
</evidence>
<gene>
    <name evidence="8" type="ORF">NFI95_02460</name>
</gene>
<evidence type="ECO:0000313" key="8">
    <source>
        <dbReference type="EMBL" id="MCQ8277312.1"/>
    </source>
</evidence>
<dbReference type="InterPro" id="IPR002937">
    <property type="entry name" value="Amino_oxidase"/>
</dbReference>
<organism evidence="8 9">
    <name type="scientific">Endosaccharibacter trunci</name>
    <dbReference type="NCBI Taxonomy" id="2812733"/>
    <lineage>
        <taxon>Bacteria</taxon>
        <taxon>Pseudomonadati</taxon>
        <taxon>Pseudomonadota</taxon>
        <taxon>Alphaproteobacteria</taxon>
        <taxon>Acetobacterales</taxon>
        <taxon>Acetobacteraceae</taxon>
        <taxon>Endosaccharibacter</taxon>
    </lineage>
</organism>
<protein>
    <recommendedName>
        <fullName evidence="4">Tryptophan 2-monooxygenase</fullName>
        <ecNumber evidence="3">1.13.12.3</ecNumber>
    </recommendedName>
</protein>
<accession>A0ABT1W375</accession>
<dbReference type="InterPro" id="IPR050281">
    <property type="entry name" value="Flavin_monoamine_oxidase"/>
</dbReference>